<dbReference type="SUPFAM" id="SSF56112">
    <property type="entry name" value="Protein kinase-like (PK-like)"/>
    <property type="match status" value="1"/>
</dbReference>
<dbReference type="InterPro" id="IPR000961">
    <property type="entry name" value="AGC-kinase_C"/>
</dbReference>
<evidence type="ECO:0000259" key="7">
    <source>
        <dbReference type="PROSITE" id="PS50011"/>
    </source>
</evidence>
<dbReference type="PROSITE" id="PS51285">
    <property type="entry name" value="AGC_KINASE_CTER"/>
    <property type="match status" value="1"/>
</dbReference>
<dbReference type="CDD" id="cd05123">
    <property type="entry name" value="STKc_AGC"/>
    <property type="match status" value="1"/>
</dbReference>
<sequence>MGVEESIMQISNIQSTFTSISDFILIKQLGQGSFATVYLVRCVKTEALYALKVIKKKLVLQAQELDHTNAELKVLQRITHPFLVSIYGAFQNADSLFLVLDFMPGGELFHHMQKLGSFSERSARIIIAQLLLALEELHSNNIIMRDLKPENILLGKDGYIKITDFGLAKIAQQGIVIGTTFCGTAEYLSPEQLRNEPHGTEIDCWSLGIICFELLYGHHPFYKLEPNQTRREMKQMFTRVLKEQVEFPNNNNGSANNNASLQSMSFIRGCLEKDPKKRLNAKQMKKHAWFAKIDFEKVIRKEYDLEYKPEKHLNAKNVDLLNFDCRFTNQQIDLADIIGDNEEEIHNPEIFEGFKIDSAIVDRPVVKGSKKQQKIVEIESDFDIDVELSM</sequence>
<dbReference type="Proteomes" id="UP001642409">
    <property type="component" value="Unassembled WGS sequence"/>
</dbReference>
<dbReference type="AlphaFoldDB" id="A0AA86TTI9"/>
<reference evidence="9" key="1">
    <citation type="submission" date="2023-06" db="EMBL/GenBank/DDBJ databases">
        <authorList>
            <person name="Kurt Z."/>
        </authorList>
    </citation>
    <scope>NUCLEOTIDE SEQUENCE</scope>
</reference>
<feature type="domain" description="AGC-kinase C-terminal" evidence="8">
    <location>
        <begin position="291"/>
        <end position="366"/>
    </location>
</feature>
<reference evidence="10 11" key="2">
    <citation type="submission" date="2024-07" db="EMBL/GenBank/DDBJ databases">
        <authorList>
            <person name="Akdeniz Z."/>
        </authorList>
    </citation>
    <scope>NUCLEOTIDE SEQUENCE [LARGE SCALE GENOMIC DNA]</scope>
</reference>
<feature type="binding site" evidence="6">
    <location>
        <position position="56"/>
    </location>
    <ligand>
        <name>ATP</name>
        <dbReference type="ChEBI" id="CHEBI:30616"/>
    </ligand>
</feature>
<evidence type="ECO:0000259" key="8">
    <source>
        <dbReference type="PROSITE" id="PS51285"/>
    </source>
</evidence>
<dbReference type="SMART" id="SM00220">
    <property type="entry name" value="S_TKc"/>
    <property type="match status" value="1"/>
</dbReference>
<dbReference type="Gene3D" id="3.30.200.20">
    <property type="entry name" value="Phosphorylase Kinase, domain 1"/>
    <property type="match status" value="1"/>
</dbReference>
<evidence type="ECO:0000313" key="9">
    <source>
        <dbReference type="EMBL" id="CAI9927850.1"/>
    </source>
</evidence>
<dbReference type="PROSITE" id="PS50011">
    <property type="entry name" value="PROTEIN_KINASE_DOM"/>
    <property type="match status" value="1"/>
</dbReference>
<keyword evidence="4 10" id="KW-0418">Kinase</keyword>
<dbReference type="PANTHER" id="PTHR24351">
    <property type="entry name" value="RIBOSOMAL PROTEIN S6 KINASE"/>
    <property type="match status" value="1"/>
</dbReference>
<evidence type="ECO:0000256" key="5">
    <source>
        <dbReference type="ARBA" id="ARBA00022840"/>
    </source>
</evidence>
<name>A0AA86TTI9_9EUKA</name>
<protein>
    <submittedName>
        <fullName evidence="9">AGC</fullName>
    </submittedName>
    <submittedName>
        <fullName evidence="10">Kinase</fullName>
    </submittedName>
</protein>
<dbReference type="Pfam" id="PF00069">
    <property type="entry name" value="Pkinase"/>
    <property type="match status" value="1"/>
</dbReference>
<evidence type="ECO:0000313" key="10">
    <source>
        <dbReference type="EMBL" id="CAL5975382.1"/>
    </source>
</evidence>
<organism evidence="9">
    <name type="scientific">Hexamita inflata</name>
    <dbReference type="NCBI Taxonomy" id="28002"/>
    <lineage>
        <taxon>Eukaryota</taxon>
        <taxon>Metamonada</taxon>
        <taxon>Diplomonadida</taxon>
        <taxon>Hexamitidae</taxon>
        <taxon>Hexamitinae</taxon>
        <taxon>Hexamita</taxon>
    </lineage>
</organism>
<proteinExistence type="predicted"/>
<dbReference type="EMBL" id="CAXDID020000006">
    <property type="protein sequence ID" value="CAL5975382.1"/>
    <property type="molecule type" value="Genomic_DNA"/>
</dbReference>
<evidence type="ECO:0000256" key="4">
    <source>
        <dbReference type="ARBA" id="ARBA00022777"/>
    </source>
</evidence>
<evidence type="ECO:0000313" key="11">
    <source>
        <dbReference type="Proteomes" id="UP001642409"/>
    </source>
</evidence>
<dbReference type="GO" id="GO:0005524">
    <property type="term" value="F:ATP binding"/>
    <property type="evidence" value="ECO:0007669"/>
    <property type="project" value="UniProtKB-UniRule"/>
</dbReference>
<dbReference type="FunFam" id="1.10.510.10:FF:000571">
    <property type="entry name" value="Maternal embryonic leucine zipper kinase"/>
    <property type="match status" value="1"/>
</dbReference>
<keyword evidence="1" id="KW-0723">Serine/threonine-protein kinase</keyword>
<gene>
    <name evidence="9" type="ORF">HINF_LOCUS15495</name>
    <name evidence="10" type="ORF">HINF_LOCUS3304</name>
</gene>
<dbReference type="InterPro" id="IPR000719">
    <property type="entry name" value="Prot_kinase_dom"/>
</dbReference>
<accession>A0AA86TTI9</accession>
<evidence type="ECO:0000256" key="3">
    <source>
        <dbReference type="ARBA" id="ARBA00022741"/>
    </source>
</evidence>
<comment type="caution">
    <text evidence="9">The sequence shown here is derived from an EMBL/GenBank/DDBJ whole genome shotgun (WGS) entry which is preliminary data.</text>
</comment>
<dbReference type="FunFam" id="3.30.200.20:FF:000042">
    <property type="entry name" value="Aurora kinase A"/>
    <property type="match status" value="1"/>
</dbReference>
<evidence type="ECO:0000256" key="6">
    <source>
        <dbReference type="PROSITE-ProRule" id="PRU10141"/>
    </source>
</evidence>
<dbReference type="InterPro" id="IPR045270">
    <property type="entry name" value="STKc_AGC"/>
</dbReference>
<evidence type="ECO:0000256" key="2">
    <source>
        <dbReference type="ARBA" id="ARBA00022679"/>
    </source>
</evidence>
<dbReference type="InterPro" id="IPR011009">
    <property type="entry name" value="Kinase-like_dom_sf"/>
</dbReference>
<dbReference type="GO" id="GO:0004674">
    <property type="term" value="F:protein serine/threonine kinase activity"/>
    <property type="evidence" value="ECO:0007669"/>
    <property type="project" value="UniProtKB-KW"/>
</dbReference>
<keyword evidence="2" id="KW-0808">Transferase</keyword>
<evidence type="ECO:0000256" key="1">
    <source>
        <dbReference type="ARBA" id="ARBA00022527"/>
    </source>
</evidence>
<keyword evidence="3 6" id="KW-0547">Nucleotide-binding</keyword>
<dbReference type="PROSITE" id="PS00107">
    <property type="entry name" value="PROTEIN_KINASE_ATP"/>
    <property type="match status" value="1"/>
</dbReference>
<dbReference type="Gene3D" id="1.10.510.10">
    <property type="entry name" value="Transferase(Phosphotransferase) domain 1"/>
    <property type="match status" value="1"/>
</dbReference>
<dbReference type="EMBL" id="CATOUU010000386">
    <property type="protein sequence ID" value="CAI9927850.1"/>
    <property type="molecule type" value="Genomic_DNA"/>
</dbReference>
<keyword evidence="5 6" id="KW-0067">ATP-binding</keyword>
<dbReference type="InterPro" id="IPR017441">
    <property type="entry name" value="Protein_kinase_ATP_BS"/>
</dbReference>
<keyword evidence="11" id="KW-1185">Reference proteome</keyword>
<feature type="domain" description="Protein kinase" evidence="7">
    <location>
        <begin position="23"/>
        <end position="290"/>
    </location>
</feature>